<dbReference type="NCBIfam" id="TIGR02243">
    <property type="entry name" value="putative baseplate assembly protein"/>
    <property type="match status" value="1"/>
</dbReference>
<dbReference type="EMBL" id="CP059572">
    <property type="protein sequence ID" value="QXJ21264.1"/>
    <property type="molecule type" value="Genomic_DNA"/>
</dbReference>
<keyword evidence="2" id="KW-1185">Reference proteome</keyword>
<dbReference type="InterPro" id="IPR011749">
    <property type="entry name" value="CHP02243"/>
</dbReference>
<dbReference type="RefSeq" id="WP_231334407.1">
    <property type="nucleotide sequence ID" value="NZ_CP059572.1"/>
</dbReference>
<accession>A0ABX8QTI0</accession>
<organism evidence="1 2">
    <name type="scientific">Actinomadura graeca</name>
    <dbReference type="NCBI Taxonomy" id="2750812"/>
    <lineage>
        <taxon>Bacteria</taxon>
        <taxon>Bacillati</taxon>
        <taxon>Actinomycetota</taxon>
        <taxon>Actinomycetes</taxon>
        <taxon>Streptosporangiales</taxon>
        <taxon>Thermomonosporaceae</taxon>
        <taxon>Actinomadura</taxon>
    </lineage>
</organism>
<reference evidence="1" key="1">
    <citation type="submission" date="2020-07" db="EMBL/GenBank/DDBJ databases">
        <authorList>
            <person name="Tarantini F.S."/>
            <person name="Hong K.W."/>
            <person name="Chan K.G."/>
        </authorList>
    </citation>
    <scope>NUCLEOTIDE SEQUENCE</scope>
    <source>
        <strain evidence="1">32-07</strain>
    </source>
</reference>
<evidence type="ECO:0000313" key="1">
    <source>
        <dbReference type="EMBL" id="QXJ21264.1"/>
    </source>
</evidence>
<sequence>MSTPTPPSARAPADYTGIGYDALRASMLEMARAKLPEWTDHSEGDLGVLLIELFAYAADLTLYYQTRIAANLLPETSDEPEALVQLLRLIGYELAPPAPASADLEVAFDAGVVPPVTLPAGTAFTVSAPGGRRLRFETPAEVVAERLSPPGADGLRRFYPLPVVEGTTVVDDPVAVSDGRPNQLYPLRRGPVIRGSISVTVDEPGGTTAWTEVPSLAASTPVDRHYVSRRDAAGGAEIRFGDGVNGMVPPPAGPTSPVLITARYRVGGGRAGNVGAGQAFVPAGQQIRQAVNPRAAAGGAEAEDLERARALAPRLYRSQDRAVTLDDHADIARLVPGVGKVKPVSASWNEVVLHVAPAGRVAPPSETLVRDVLAHFERYRMATQLVTVVGPAEADVYLAARVWAQPYFTRAAVRRAVEEAVGGYLGFEQVDFGQRIFLSRIYDLLQDLEQVASLTVVKFGRDPALPADIVTAPQVEPTGIIELAPHELPRPGYRDNPPATSGFDLSGRPAIVTIIEGGVA</sequence>
<gene>
    <name evidence="1" type="ORF">AGRA3207_002101</name>
</gene>
<dbReference type="Proteomes" id="UP001049518">
    <property type="component" value="Chromosome"/>
</dbReference>
<evidence type="ECO:0000313" key="2">
    <source>
        <dbReference type="Proteomes" id="UP001049518"/>
    </source>
</evidence>
<protein>
    <submittedName>
        <fullName evidence="1">Baseplate assembly protein</fullName>
    </submittedName>
</protein>
<proteinExistence type="predicted"/>
<name>A0ABX8QTI0_9ACTN</name>